<proteinExistence type="predicted"/>
<dbReference type="Proteomes" id="UP000600071">
    <property type="component" value="Unassembled WGS sequence"/>
</dbReference>
<name>A0A833EAU0_9CREN</name>
<organism evidence="1 2">
    <name type="scientific">Pyrodictium delaneyi</name>
    <dbReference type="NCBI Taxonomy" id="1273541"/>
    <lineage>
        <taxon>Archaea</taxon>
        <taxon>Thermoproteota</taxon>
        <taxon>Thermoprotei</taxon>
        <taxon>Desulfurococcales</taxon>
        <taxon>Pyrodictiaceae</taxon>
        <taxon>Pyrodictium</taxon>
    </lineage>
</organism>
<dbReference type="EMBL" id="DQVR01000026">
    <property type="protein sequence ID" value="HIQ23583.1"/>
    <property type="molecule type" value="Genomic_DNA"/>
</dbReference>
<evidence type="ECO:0000313" key="1">
    <source>
        <dbReference type="EMBL" id="HIQ23583.1"/>
    </source>
</evidence>
<protein>
    <submittedName>
        <fullName evidence="1">Uncharacterized protein</fullName>
    </submittedName>
</protein>
<gene>
    <name evidence="1" type="ORF">EYH50_00870</name>
</gene>
<dbReference type="AlphaFoldDB" id="A0A833EAU0"/>
<evidence type="ECO:0000313" key="2">
    <source>
        <dbReference type="Proteomes" id="UP000600071"/>
    </source>
</evidence>
<sequence length="132" mass="15228">MLNVRIEMSKSRSGKHAVRSLALLVSESGEVVEPRPRITQKEKPLYSRGSAYTASIVVPRGWYLVYVYLVKNLRGHVKGFIEVYSSDAQLLYRAVYRKLKLRYSYGDPRYAWIVQKVVDYLKLPVKNMNLGS</sequence>
<accession>A0A833EAU0</accession>
<reference evidence="1" key="1">
    <citation type="journal article" date="2020" name="ISME J.">
        <title>Gammaproteobacteria mediating utilization of methyl-, sulfur- and petroleum organic compounds in deep ocean hydrothermal plumes.</title>
        <authorList>
            <person name="Zhou Z."/>
            <person name="Liu Y."/>
            <person name="Pan J."/>
            <person name="Cron B.R."/>
            <person name="Toner B.M."/>
            <person name="Anantharaman K."/>
            <person name="Breier J.A."/>
            <person name="Dick G.J."/>
            <person name="Li M."/>
        </authorList>
    </citation>
    <scope>NUCLEOTIDE SEQUENCE</scope>
    <source>
        <strain evidence="1">SZUA-1523</strain>
    </source>
</reference>
<comment type="caution">
    <text evidence="1">The sequence shown here is derived from an EMBL/GenBank/DDBJ whole genome shotgun (WGS) entry which is preliminary data.</text>
</comment>